<dbReference type="AlphaFoldDB" id="A0A251ZT54"/>
<evidence type="ECO:0000313" key="2">
    <source>
        <dbReference type="Proteomes" id="UP000194946"/>
    </source>
</evidence>
<protein>
    <submittedName>
        <fullName evidence="1">Uncharacterized protein</fullName>
    </submittedName>
</protein>
<keyword evidence="2" id="KW-1185">Reference proteome</keyword>
<dbReference type="Proteomes" id="UP000194946">
    <property type="component" value="Unassembled WGS sequence"/>
</dbReference>
<organism evidence="1 2">
    <name type="scientific">Commensalibacter intestini</name>
    <dbReference type="NCBI Taxonomy" id="479936"/>
    <lineage>
        <taxon>Bacteria</taxon>
        <taxon>Pseudomonadati</taxon>
        <taxon>Pseudomonadota</taxon>
        <taxon>Alphaproteobacteria</taxon>
        <taxon>Acetobacterales</taxon>
        <taxon>Acetobacteraceae</taxon>
    </lineage>
</organism>
<evidence type="ECO:0000313" key="1">
    <source>
        <dbReference type="EMBL" id="OUI77845.1"/>
    </source>
</evidence>
<dbReference type="RefSeq" id="WP_086632612.1">
    <property type="nucleotide sequence ID" value="NZ_JOPB01000013.1"/>
</dbReference>
<gene>
    <name evidence="1" type="ORF">HK18_00935</name>
</gene>
<reference evidence="2" key="1">
    <citation type="submission" date="2014-06" db="EMBL/GenBank/DDBJ databases">
        <authorList>
            <person name="Winans N.J."/>
            <person name="Newell P.D."/>
            <person name="Douglas A.E."/>
        </authorList>
    </citation>
    <scope>NUCLEOTIDE SEQUENCE [LARGE SCALE GENOMIC DNA]</scope>
    <source>
        <strain evidence="2">DmL_052</strain>
    </source>
</reference>
<proteinExistence type="predicted"/>
<sequence>MAEPYDFHLNFEALHRSTAELERLLNQYRPENKYVEEAYQSLKPLFDKIHNDQLKKAIEGNLSVSRMLGESGVEIEYPDLRHAYSIFSHDVHGRTDDPDNDKINEQILLALEAARAKRDAEQGK</sequence>
<accession>A0A251ZT54</accession>
<name>A0A251ZT54_9PROT</name>
<comment type="caution">
    <text evidence="1">The sequence shown here is derived from an EMBL/GenBank/DDBJ whole genome shotgun (WGS) entry which is preliminary data.</text>
</comment>
<dbReference type="EMBL" id="JOPB01000013">
    <property type="protein sequence ID" value="OUI77845.1"/>
    <property type="molecule type" value="Genomic_DNA"/>
</dbReference>